<gene>
    <name evidence="1" type="ORF">ALNOE001_09420</name>
</gene>
<dbReference type="AlphaFoldDB" id="A0A366MAZ5"/>
<dbReference type="EMBL" id="NIZT01000025">
    <property type="protein sequence ID" value="RBQ23376.1"/>
    <property type="molecule type" value="Genomic_DNA"/>
</dbReference>
<sequence>MNKRTFSNNLKTEIFDNLYSIPTDELNTNQNIDKYLFNDEKCLKCNENQPISIKKFKKIEEQLNLNEVDNNFGRCECGKRHIDIVMTHVLKIMKEENVDLKRFNLRNGAIPLITPMTSETKGEYIEKNSLIILHPKLTKKIAKRILNEISEVKGILKGDSKKTVGMIDSKSEEITYKLIGGNDFRCDIIQSPIGNIAINKIQHLSYLEFPKSMENKIMKLCNYLKTKHYTQEEIANLRILDGTCGNGTLGIFLLKLGVKKVIFNDIWKPSTVITSINLKSNGFKIIEDNSNDKSKIISGKEFEVFNFSIEELAENILKNNLDINMDNLKFDICILDCFPNANIEDFENIARLISKDIFII</sequence>
<dbReference type="InterPro" id="IPR029063">
    <property type="entry name" value="SAM-dependent_MTases_sf"/>
</dbReference>
<keyword evidence="2" id="KW-1185">Reference proteome</keyword>
<dbReference type="Proteomes" id="UP000253099">
    <property type="component" value="Unassembled WGS sequence"/>
</dbReference>
<proteinExistence type="predicted"/>
<accession>A0A366MAZ5</accession>
<protein>
    <submittedName>
        <fullName evidence="1">Uncharacterized protein</fullName>
    </submittedName>
</protein>
<dbReference type="SUPFAM" id="SSF53335">
    <property type="entry name" value="S-adenosyl-L-methionine-dependent methyltransferases"/>
    <property type="match status" value="1"/>
</dbReference>
<evidence type="ECO:0000313" key="2">
    <source>
        <dbReference type="Proteomes" id="UP000253099"/>
    </source>
</evidence>
<comment type="caution">
    <text evidence="1">The sequence shown here is derived from an EMBL/GenBank/DDBJ whole genome shotgun (WGS) entry which is preliminary data.</text>
</comment>
<name>A0A366MAZ5_9EURY</name>
<evidence type="ECO:0000313" key="1">
    <source>
        <dbReference type="EMBL" id="RBQ23376.1"/>
    </source>
</evidence>
<organism evidence="1 2">
    <name type="scientific">Candidatus Methanobinarius endosymbioticus</name>
    <dbReference type="NCBI Taxonomy" id="2006182"/>
    <lineage>
        <taxon>Archaea</taxon>
        <taxon>Methanobacteriati</taxon>
        <taxon>Methanobacteriota</taxon>
        <taxon>Methanomada group</taxon>
        <taxon>Methanobacteria</taxon>
        <taxon>Methanobacteriales</taxon>
        <taxon>Methanobacteriaceae</taxon>
        <taxon>Candidatus Methanobinarius</taxon>
    </lineage>
</organism>
<reference evidence="1 2" key="1">
    <citation type="submission" date="2018-06" db="EMBL/GenBank/DDBJ databases">
        <title>Genomic insight into two independent archaeal endosymbiosis events.</title>
        <authorList>
            <person name="Lind A.E."/>
            <person name="Lewis W.H."/>
            <person name="Spang A."/>
            <person name="Guy L."/>
            <person name="Embley M.T."/>
            <person name="Ettema T.J.G."/>
        </authorList>
    </citation>
    <scope>NUCLEOTIDE SEQUENCE [LARGE SCALE GENOMIC DNA]</scope>
    <source>
        <strain evidence="1">NOE</strain>
    </source>
</reference>
<dbReference type="Gene3D" id="3.40.50.150">
    <property type="entry name" value="Vaccinia Virus protein VP39"/>
    <property type="match status" value="1"/>
</dbReference>